<proteinExistence type="predicted"/>
<accession>A0A7C8ZFD5</accession>
<sequence>MNDISADVNGKVTTDGTRLRSQGVGSSNDLPAGGNYTLTLPDHGNNGARNDVLYQTIEEGLRRQVSIVLLGKGAVHIYELQSFQRKTLLLKSADDITDQSSLDTIRLDHDESLLHFWV</sequence>
<protein>
    <submittedName>
        <fullName evidence="2">Uncharacterized protein</fullName>
    </submittedName>
</protein>
<feature type="region of interest" description="Disordered" evidence="1">
    <location>
        <begin position="1"/>
        <end position="43"/>
    </location>
</feature>
<name>A0A7C8ZFD5_OPUST</name>
<evidence type="ECO:0000256" key="1">
    <source>
        <dbReference type="SAM" id="MobiDB-lite"/>
    </source>
</evidence>
<organism evidence="2">
    <name type="scientific">Opuntia streptacantha</name>
    <name type="common">Prickly pear cactus</name>
    <name type="synonym">Opuntia cardona</name>
    <dbReference type="NCBI Taxonomy" id="393608"/>
    <lineage>
        <taxon>Eukaryota</taxon>
        <taxon>Viridiplantae</taxon>
        <taxon>Streptophyta</taxon>
        <taxon>Embryophyta</taxon>
        <taxon>Tracheophyta</taxon>
        <taxon>Spermatophyta</taxon>
        <taxon>Magnoliopsida</taxon>
        <taxon>eudicotyledons</taxon>
        <taxon>Gunneridae</taxon>
        <taxon>Pentapetalae</taxon>
        <taxon>Caryophyllales</taxon>
        <taxon>Cactineae</taxon>
        <taxon>Cactaceae</taxon>
        <taxon>Opuntioideae</taxon>
        <taxon>Opuntia</taxon>
    </lineage>
</organism>
<dbReference type="EMBL" id="GISG01126099">
    <property type="protein sequence ID" value="MBA4641839.1"/>
    <property type="molecule type" value="Transcribed_RNA"/>
</dbReference>
<reference evidence="2" key="2">
    <citation type="submission" date="2020-07" db="EMBL/GenBank/DDBJ databases">
        <authorList>
            <person name="Vera ALvarez R."/>
            <person name="Arias-Moreno D.M."/>
            <person name="Jimenez-Jacinto V."/>
            <person name="Jimenez-Bremont J.F."/>
            <person name="Swaminathan K."/>
            <person name="Moose S.P."/>
            <person name="Guerrero-Gonzalez M.L."/>
            <person name="Marino-Ramirez L."/>
            <person name="Landsman D."/>
            <person name="Rodriguez-Kessler M."/>
            <person name="Delgado-Sanchez P."/>
        </authorList>
    </citation>
    <scope>NUCLEOTIDE SEQUENCE</scope>
    <source>
        <tissue evidence="2">Cladode</tissue>
    </source>
</reference>
<dbReference type="AlphaFoldDB" id="A0A7C8ZFD5"/>
<reference evidence="2" key="1">
    <citation type="journal article" date="2013" name="J. Plant Res.">
        <title>Effect of fungi and light on seed germination of three Opuntia species from semiarid lands of central Mexico.</title>
        <authorList>
            <person name="Delgado-Sanchez P."/>
            <person name="Jimenez-Bremont J.F."/>
            <person name="Guerrero-Gonzalez Mde L."/>
            <person name="Flores J."/>
        </authorList>
    </citation>
    <scope>NUCLEOTIDE SEQUENCE</scope>
    <source>
        <tissue evidence="2">Cladode</tissue>
    </source>
</reference>
<feature type="compositionally biased region" description="Polar residues" evidence="1">
    <location>
        <begin position="11"/>
        <end position="29"/>
    </location>
</feature>
<evidence type="ECO:0000313" key="2">
    <source>
        <dbReference type="EMBL" id="MBA4641839.1"/>
    </source>
</evidence>